<organism evidence="1 2">
    <name type="scientific">Rhizobium hidalgonense</name>
    <dbReference type="NCBI Taxonomy" id="1538159"/>
    <lineage>
        <taxon>Bacteria</taxon>
        <taxon>Pseudomonadati</taxon>
        <taxon>Pseudomonadota</taxon>
        <taxon>Alphaproteobacteria</taxon>
        <taxon>Hyphomicrobiales</taxon>
        <taxon>Rhizobiaceae</taxon>
        <taxon>Rhizobium/Agrobacterium group</taxon>
        <taxon>Rhizobium</taxon>
    </lineage>
</organism>
<gene>
    <name evidence="1" type="ORF">CO674_35145</name>
</gene>
<dbReference type="EMBL" id="NWSY01000072">
    <property type="protein sequence ID" value="PDT19078.1"/>
    <property type="molecule type" value="Genomic_DNA"/>
</dbReference>
<name>A0ABX4JGC0_9HYPH</name>
<proteinExistence type="predicted"/>
<evidence type="ECO:0000313" key="2">
    <source>
        <dbReference type="Proteomes" id="UP000219914"/>
    </source>
</evidence>
<evidence type="ECO:0000313" key="1">
    <source>
        <dbReference type="EMBL" id="PDT19078.1"/>
    </source>
</evidence>
<accession>A0ABX4JGC0</accession>
<comment type="caution">
    <text evidence="1">The sequence shown here is derived from an EMBL/GenBank/DDBJ whole genome shotgun (WGS) entry which is preliminary data.</text>
</comment>
<keyword evidence="2" id="KW-1185">Reference proteome</keyword>
<dbReference type="Proteomes" id="UP000219914">
    <property type="component" value="Unassembled WGS sequence"/>
</dbReference>
<sequence>MTVAAAVMEQCCLGVTAEAMLAVSGHIAWHRPESVSSTLANARDFSRDNGTWRQRTPNKCEANRIFGNLKEGGVDTLAVKRPRRRGALGAEGFADSRYVIGTSVGPQPIFVQKDPLKMGPLTRALA</sequence>
<reference evidence="1 2" key="1">
    <citation type="submission" date="2017-09" db="EMBL/GenBank/DDBJ databases">
        <title>Comparative genomics of rhizobia isolated from Phaseolus vulgaris in China.</title>
        <authorList>
            <person name="Tong W."/>
        </authorList>
    </citation>
    <scope>NUCLEOTIDE SEQUENCE [LARGE SCALE GENOMIC DNA]</scope>
    <source>
        <strain evidence="1 2">FH14</strain>
    </source>
</reference>
<protein>
    <submittedName>
        <fullName evidence="1">Uncharacterized protein</fullName>
    </submittedName>
</protein>